<dbReference type="EMBL" id="JARGDH010000001">
    <property type="protein sequence ID" value="KAL0279318.1"/>
    <property type="molecule type" value="Genomic_DNA"/>
</dbReference>
<feature type="compositionally biased region" description="Basic residues" evidence="1">
    <location>
        <begin position="380"/>
        <end position="390"/>
    </location>
</feature>
<feature type="compositionally biased region" description="Basic and acidic residues" evidence="1">
    <location>
        <begin position="368"/>
        <end position="379"/>
    </location>
</feature>
<dbReference type="GO" id="GO:0003676">
    <property type="term" value="F:nucleic acid binding"/>
    <property type="evidence" value="ECO:0007669"/>
    <property type="project" value="InterPro"/>
</dbReference>
<dbReference type="PROSITE" id="PS50994">
    <property type="entry name" value="INTEGRASE"/>
    <property type="match status" value="1"/>
</dbReference>
<accession>A0AAW2IC83</accession>
<organism evidence="3">
    <name type="scientific">Menopon gallinae</name>
    <name type="common">poultry shaft louse</name>
    <dbReference type="NCBI Taxonomy" id="328185"/>
    <lineage>
        <taxon>Eukaryota</taxon>
        <taxon>Metazoa</taxon>
        <taxon>Ecdysozoa</taxon>
        <taxon>Arthropoda</taxon>
        <taxon>Hexapoda</taxon>
        <taxon>Insecta</taxon>
        <taxon>Pterygota</taxon>
        <taxon>Neoptera</taxon>
        <taxon>Paraneoptera</taxon>
        <taxon>Psocodea</taxon>
        <taxon>Troctomorpha</taxon>
        <taxon>Phthiraptera</taxon>
        <taxon>Amblycera</taxon>
        <taxon>Menoponidae</taxon>
        <taxon>Menopon</taxon>
    </lineage>
</organism>
<protein>
    <recommendedName>
        <fullName evidence="2">Integrase catalytic domain-containing protein</fullName>
    </recommendedName>
</protein>
<dbReference type="AlphaFoldDB" id="A0AAW2IC83"/>
<evidence type="ECO:0000313" key="3">
    <source>
        <dbReference type="EMBL" id="KAL0279318.1"/>
    </source>
</evidence>
<evidence type="ECO:0000256" key="1">
    <source>
        <dbReference type="SAM" id="MobiDB-lite"/>
    </source>
</evidence>
<dbReference type="InterPro" id="IPR036397">
    <property type="entry name" value="RNaseH_sf"/>
</dbReference>
<feature type="region of interest" description="Disordered" evidence="1">
    <location>
        <begin position="349"/>
        <end position="403"/>
    </location>
</feature>
<dbReference type="GO" id="GO:0015074">
    <property type="term" value="P:DNA integration"/>
    <property type="evidence" value="ECO:0007669"/>
    <property type="project" value="InterPro"/>
</dbReference>
<feature type="domain" description="Integrase catalytic" evidence="2">
    <location>
        <begin position="92"/>
        <end position="191"/>
    </location>
</feature>
<proteinExistence type="predicted"/>
<evidence type="ECO:0000259" key="2">
    <source>
        <dbReference type="PROSITE" id="PS50994"/>
    </source>
</evidence>
<gene>
    <name evidence="3" type="ORF">PYX00_000909</name>
</gene>
<dbReference type="SUPFAM" id="SSF53098">
    <property type="entry name" value="Ribonuclease H-like"/>
    <property type="match status" value="1"/>
</dbReference>
<reference evidence="3" key="1">
    <citation type="journal article" date="2024" name="Gigascience">
        <title>Chromosome-level genome of the poultry shaft louse Menopon gallinae provides insight into the host-switching and adaptive evolution of parasitic lice.</title>
        <authorList>
            <person name="Xu Y."/>
            <person name="Ma L."/>
            <person name="Liu S."/>
            <person name="Liang Y."/>
            <person name="Liu Q."/>
            <person name="He Z."/>
            <person name="Tian L."/>
            <person name="Duan Y."/>
            <person name="Cai W."/>
            <person name="Li H."/>
            <person name="Song F."/>
        </authorList>
    </citation>
    <scope>NUCLEOTIDE SEQUENCE</scope>
    <source>
        <strain evidence="3">Cailab_2023a</strain>
    </source>
</reference>
<sequence length="403" mass="45299">MVLVRTQHITSSSSTAQQQHTAYLIDFLSPPTPTPVASKSKPKEGKDINTAAESILKMPKKGERDFSALIDTGSQKRQKIKEYPPRMNITVAEEKPIYYPPRRLPWKEREIADQQVEVPVVIDASTKFVWLYPPKSTTSKEVIDKLEIQRKASGNLFQIITDAGAPFTSAGFKNYCQEPEIQHHLITTRLPNQGNRQSTDSAGHGGEPEDLQLTMTTVSKIQSWRNSCHQEDAIGTWTEDEISALVYLKNLQVQSYGKISAMSCSAGGNGLSSSPQTLSKYFDRWNDLYITTPMERPPYSAIRCLLELAIEEADRFPEAAEVLQKQTPPIACPAEKIRQQKSLHSEYLDKKAPHSSGTSGGIHLRHHGSSDRYEELPKDHRQRWHVRRQMQKIPAGAPKLSST</sequence>
<dbReference type="InterPro" id="IPR001584">
    <property type="entry name" value="Integrase_cat-core"/>
</dbReference>
<feature type="region of interest" description="Disordered" evidence="1">
    <location>
        <begin position="188"/>
        <end position="210"/>
    </location>
</feature>
<name>A0AAW2IC83_9NEOP</name>
<dbReference type="Gene3D" id="3.30.420.10">
    <property type="entry name" value="Ribonuclease H-like superfamily/Ribonuclease H"/>
    <property type="match status" value="1"/>
</dbReference>
<comment type="caution">
    <text evidence="3">The sequence shown here is derived from an EMBL/GenBank/DDBJ whole genome shotgun (WGS) entry which is preliminary data.</text>
</comment>
<feature type="compositionally biased region" description="Polar residues" evidence="1">
    <location>
        <begin position="189"/>
        <end position="201"/>
    </location>
</feature>
<dbReference type="InterPro" id="IPR012337">
    <property type="entry name" value="RNaseH-like_sf"/>
</dbReference>